<comment type="pathway">
    <text evidence="12">Carbohydrate metabolism; D-ribose degradation; D-ribose 5-phosphate from beta-D-ribopyranose: step 2/2.</text>
</comment>
<keyword evidence="4 12" id="KW-0808">Transferase</keyword>
<evidence type="ECO:0000256" key="7">
    <source>
        <dbReference type="ARBA" id="ARBA00022777"/>
    </source>
</evidence>
<comment type="catalytic activity">
    <reaction evidence="12">
        <text>D-ribose + ATP = D-ribose 5-phosphate + ADP + H(+)</text>
        <dbReference type="Rhea" id="RHEA:13697"/>
        <dbReference type="ChEBI" id="CHEBI:15378"/>
        <dbReference type="ChEBI" id="CHEBI:30616"/>
        <dbReference type="ChEBI" id="CHEBI:47013"/>
        <dbReference type="ChEBI" id="CHEBI:78346"/>
        <dbReference type="ChEBI" id="CHEBI:456216"/>
        <dbReference type="EC" id="2.7.1.15"/>
    </reaction>
</comment>
<dbReference type="HAMAP" id="MF_01987">
    <property type="entry name" value="Ribokinase"/>
    <property type="match status" value="1"/>
</dbReference>
<comment type="subunit">
    <text evidence="12">Homodimer.</text>
</comment>
<dbReference type="InterPro" id="IPR002139">
    <property type="entry name" value="Ribo/fructo_kinase"/>
</dbReference>
<evidence type="ECO:0000256" key="4">
    <source>
        <dbReference type="ARBA" id="ARBA00022679"/>
    </source>
</evidence>
<evidence type="ECO:0000313" key="14">
    <source>
        <dbReference type="EMBL" id="GBR43182.1"/>
    </source>
</evidence>
<dbReference type="PRINTS" id="PR00990">
    <property type="entry name" value="RIBOKINASE"/>
</dbReference>
<evidence type="ECO:0000256" key="8">
    <source>
        <dbReference type="ARBA" id="ARBA00022840"/>
    </source>
</evidence>
<evidence type="ECO:0000256" key="11">
    <source>
        <dbReference type="ARBA" id="ARBA00023277"/>
    </source>
</evidence>
<dbReference type="EMBL" id="BAQB01000001">
    <property type="protein sequence ID" value="GBR43182.1"/>
    <property type="molecule type" value="Genomic_DNA"/>
</dbReference>
<comment type="similarity">
    <text evidence="1">Belongs to the carbohydrate kinase pfkB family.</text>
</comment>
<evidence type="ECO:0000256" key="10">
    <source>
        <dbReference type="ARBA" id="ARBA00022958"/>
    </source>
</evidence>
<comment type="caution">
    <text evidence="14">The sequence shown here is derived from an EMBL/GenBank/DDBJ whole genome shotgun (WGS) entry which is preliminary data.</text>
</comment>
<evidence type="ECO:0000259" key="13">
    <source>
        <dbReference type="Pfam" id="PF00294"/>
    </source>
</evidence>
<comment type="subcellular location">
    <subcellularLocation>
        <location evidence="12">Cytoplasm</location>
    </subcellularLocation>
</comment>
<dbReference type="Pfam" id="PF00294">
    <property type="entry name" value="PfkB"/>
    <property type="match status" value="1"/>
</dbReference>
<feature type="binding site" evidence="12">
    <location>
        <position position="271"/>
    </location>
    <ligand>
        <name>K(+)</name>
        <dbReference type="ChEBI" id="CHEBI:29103"/>
    </ligand>
</feature>
<keyword evidence="12" id="KW-0963">Cytoplasm</keyword>
<evidence type="ECO:0000256" key="12">
    <source>
        <dbReference type="HAMAP-Rule" id="MF_01987"/>
    </source>
</evidence>
<dbReference type="PANTHER" id="PTHR10584:SF166">
    <property type="entry name" value="RIBOKINASE"/>
    <property type="match status" value="1"/>
</dbReference>
<evidence type="ECO:0000256" key="1">
    <source>
        <dbReference type="ARBA" id="ARBA00005380"/>
    </source>
</evidence>
<keyword evidence="15" id="KW-1185">Reference proteome</keyword>
<feature type="binding site" evidence="12">
    <location>
        <position position="277"/>
    </location>
    <ligand>
        <name>substrate</name>
    </ligand>
</feature>
<feature type="binding site" evidence="12">
    <location>
        <begin position="245"/>
        <end position="250"/>
    </location>
    <ligand>
        <name>ATP</name>
        <dbReference type="ChEBI" id="CHEBI:30616"/>
    </ligand>
</feature>
<comment type="similarity">
    <text evidence="12">Belongs to the carbohydrate kinase PfkB family. Ribokinase subfamily.</text>
</comment>
<keyword evidence="9 12" id="KW-0460">Magnesium</keyword>
<feature type="binding site" evidence="12">
    <location>
        <position position="273"/>
    </location>
    <ligand>
        <name>K(+)</name>
        <dbReference type="ChEBI" id="CHEBI:29103"/>
    </ligand>
</feature>
<sequence>MAGAFSLVERVIVSHSVVTPLIVSFGSVNIDVTARARRLPRPGETVHGESYGIMLGGKGSNQAAAAGRLAASGAVRVALVGRVGRDDFGARARQELARFGVELRPLRDDADHATGVALIGIDAGTGENSITVIGGANMAVDATDVVVADTWLKEAAVLLLQLEVPEVAVIAAAQRVKAAGGVVVLDPAPVPEGGLSGDVLRVADIITPNETETGLLTGITPETVEEASEAARILQAKGVRRVLVKMGSRGVFWRDGDEEGFCKPFRVDAIDTVAAGDSFNAGLAFALAQKTSFQDAVCFAAACGALATTRNGAADAAPHYAEVCALVEQQGAR</sequence>
<dbReference type="CDD" id="cd01174">
    <property type="entry name" value="ribokinase"/>
    <property type="match status" value="1"/>
</dbReference>
<name>A0ABQ0QFR9_9PROT</name>
<protein>
    <recommendedName>
        <fullName evidence="3 12">Ribokinase</fullName>
        <shortName evidence="12">RK</shortName>
        <ecNumber evidence="2 12">2.7.1.15</ecNumber>
    </recommendedName>
</protein>
<feature type="domain" description="Carbohydrate kinase PfkB" evidence="13">
    <location>
        <begin position="21"/>
        <end position="318"/>
    </location>
</feature>
<feature type="binding site" evidence="12">
    <location>
        <begin position="57"/>
        <end position="61"/>
    </location>
    <ligand>
        <name>substrate</name>
    </ligand>
</feature>
<organism evidence="14 15">
    <name type="scientific">Neokomagataea tanensis NBRC 106556</name>
    <dbReference type="NCBI Taxonomy" id="1223519"/>
    <lineage>
        <taxon>Bacteria</taxon>
        <taxon>Pseudomonadati</taxon>
        <taxon>Pseudomonadota</taxon>
        <taxon>Alphaproteobacteria</taxon>
        <taxon>Acetobacterales</taxon>
        <taxon>Acetobacteraceae</taxon>
        <taxon>Neokomagataea</taxon>
    </lineage>
</organism>
<dbReference type="Proteomes" id="UP001062443">
    <property type="component" value="Unassembled WGS sequence"/>
</dbReference>
<dbReference type="InterPro" id="IPR011611">
    <property type="entry name" value="PfkB_dom"/>
</dbReference>
<keyword evidence="11 12" id="KW-0119">Carbohydrate metabolism</keyword>
<dbReference type="InterPro" id="IPR011877">
    <property type="entry name" value="Ribokinase"/>
</dbReference>
<comment type="caution">
    <text evidence="12">Lacks conserved residue(s) required for the propagation of feature annotation.</text>
</comment>
<evidence type="ECO:0000313" key="15">
    <source>
        <dbReference type="Proteomes" id="UP001062443"/>
    </source>
</evidence>
<accession>A0ABQ0QFR9</accession>
<keyword evidence="7 12" id="KW-0418">Kinase</keyword>
<evidence type="ECO:0000256" key="2">
    <source>
        <dbReference type="ARBA" id="ARBA00012035"/>
    </source>
</evidence>
<gene>
    <name evidence="12" type="primary">rbsK</name>
    <name evidence="14" type="ORF">AA106556_0003</name>
</gene>
<feature type="active site" description="Proton acceptor" evidence="12">
    <location>
        <position position="277"/>
    </location>
</feature>
<feature type="binding site" evidence="12">
    <location>
        <position position="209"/>
    </location>
    <ligand>
        <name>ATP</name>
        <dbReference type="ChEBI" id="CHEBI:30616"/>
    </ligand>
</feature>
<feature type="binding site" evidence="12">
    <location>
        <position position="163"/>
    </location>
    <ligand>
        <name>substrate</name>
    </ligand>
</feature>
<keyword evidence="10 12" id="KW-0630">Potassium</keyword>
<keyword evidence="6 12" id="KW-0547">Nucleotide-binding</keyword>
<evidence type="ECO:0000256" key="3">
    <source>
        <dbReference type="ARBA" id="ARBA00016943"/>
    </source>
</evidence>
<feature type="binding site" evidence="12">
    <location>
        <position position="312"/>
    </location>
    <ligand>
        <name>K(+)</name>
        <dbReference type="ChEBI" id="CHEBI:29103"/>
    </ligand>
</feature>
<reference evidence="14" key="1">
    <citation type="submission" date="2013-04" db="EMBL/GenBank/DDBJ databases">
        <title>The genome sequencing project of 58 acetic acid bacteria.</title>
        <authorList>
            <person name="Okamoto-Kainuma A."/>
            <person name="Ishikawa M."/>
            <person name="Umino S."/>
            <person name="Koizumi Y."/>
            <person name="Shiwa Y."/>
            <person name="Yoshikawa H."/>
            <person name="Matsutani M."/>
            <person name="Matsushita K."/>
        </authorList>
    </citation>
    <scope>NUCLEOTIDE SEQUENCE</scope>
    <source>
        <strain evidence="14">NBRC 106556</strain>
    </source>
</reference>
<dbReference type="InterPro" id="IPR029056">
    <property type="entry name" value="Ribokinase-like"/>
</dbReference>
<dbReference type="EC" id="2.7.1.15" evidence="2 12"/>
<comment type="cofactor">
    <cofactor evidence="12">
        <name>Mg(2+)</name>
        <dbReference type="ChEBI" id="CHEBI:18420"/>
    </cofactor>
    <text evidence="12">Requires a divalent cation, most likely magnesium in vivo, as an electrophilic catalyst to aid phosphoryl group transfer. It is the chelate of the metal and the nucleotide that is the actual substrate.</text>
</comment>
<feature type="binding site" evidence="12">
    <location>
        <begin position="29"/>
        <end position="31"/>
    </location>
    <ligand>
        <name>substrate</name>
    </ligand>
</feature>
<evidence type="ECO:0000256" key="5">
    <source>
        <dbReference type="ARBA" id="ARBA00022723"/>
    </source>
</evidence>
<keyword evidence="5 12" id="KW-0479">Metal-binding</keyword>
<dbReference type="PROSITE" id="PS00584">
    <property type="entry name" value="PFKB_KINASES_2"/>
    <property type="match status" value="1"/>
</dbReference>
<evidence type="ECO:0000256" key="9">
    <source>
        <dbReference type="ARBA" id="ARBA00022842"/>
    </source>
</evidence>
<keyword evidence="8 12" id="KW-0067">ATP-binding</keyword>
<dbReference type="Gene3D" id="3.40.1190.20">
    <property type="match status" value="1"/>
</dbReference>
<comment type="function">
    <text evidence="12">Catalyzes the phosphorylation of ribose at O-5 in a reaction requiring ATP and magnesium. The resulting D-ribose-5-phosphate can then be used either for sythesis of nucleotides, histidine, and tryptophan, or as a component of the pentose phosphate pathway.</text>
</comment>
<dbReference type="InterPro" id="IPR002173">
    <property type="entry name" value="Carboh/pur_kinase_PfkB_CS"/>
</dbReference>
<comment type="activity regulation">
    <text evidence="12">Activated by a monovalent cation that binds near, but not in, the active site. The most likely occupant of the site in vivo is potassium. Ion binding induces a conformational change that may alter substrate affinity.</text>
</comment>
<proteinExistence type="inferred from homology"/>
<dbReference type="SUPFAM" id="SSF53613">
    <property type="entry name" value="Ribokinase-like"/>
    <property type="match status" value="1"/>
</dbReference>
<dbReference type="PANTHER" id="PTHR10584">
    <property type="entry name" value="SUGAR KINASE"/>
    <property type="match status" value="1"/>
</dbReference>
<feature type="binding site" evidence="12">
    <location>
        <position position="307"/>
    </location>
    <ligand>
        <name>K(+)</name>
        <dbReference type="ChEBI" id="CHEBI:29103"/>
    </ligand>
</feature>
<feature type="binding site" evidence="12">
    <location>
        <position position="310"/>
    </location>
    <ligand>
        <name>K(+)</name>
        <dbReference type="ChEBI" id="CHEBI:29103"/>
    </ligand>
</feature>
<evidence type="ECO:0000256" key="6">
    <source>
        <dbReference type="ARBA" id="ARBA00022741"/>
    </source>
</evidence>
<feature type="binding site" evidence="12">
    <location>
        <begin position="276"/>
        <end position="277"/>
    </location>
    <ligand>
        <name>ATP</name>
        <dbReference type="ChEBI" id="CHEBI:30616"/>
    </ligand>
</feature>